<comment type="cofactor">
    <cofactor evidence="15 18">
        <name>heme b</name>
        <dbReference type="ChEBI" id="CHEBI:60344"/>
    </cofactor>
    <text evidence="15 18">Binds 1 heme b (iron(II)-protoporphyrin IX) group per subunit.</text>
</comment>
<dbReference type="FunFam" id="1.10.520.10:FF:000009">
    <property type="entry name" value="Peroxidase"/>
    <property type="match status" value="1"/>
</dbReference>
<feature type="disulfide bond" evidence="17">
    <location>
        <begin position="266"/>
        <end position="292"/>
    </location>
</feature>
<keyword evidence="11 17" id="KW-1015">Disulfide bond</keyword>
<feature type="disulfide bond" evidence="17">
    <location>
        <begin position="131"/>
        <end position="136"/>
    </location>
</feature>
<keyword evidence="10 15" id="KW-0408">Iron</keyword>
<evidence type="ECO:0000256" key="13">
    <source>
        <dbReference type="PIRSR" id="PIRSR600823-1"/>
    </source>
</evidence>
<dbReference type="InterPro" id="IPR000823">
    <property type="entry name" value="Peroxidase_pln"/>
</dbReference>
<dbReference type="GO" id="GO:0020037">
    <property type="term" value="F:heme binding"/>
    <property type="evidence" value="ECO:0007669"/>
    <property type="project" value="UniProtKB-UniRule"/>
</dbReference>
<feature type="binding site" evidence="15">
    <location>
        <position position="139"/>
    </location>
    <ligand>
        <name>Ca(2+)</name>
        <dbReference type="ChEBI" id="CHEBI:29108"/>
        <label>1</label>
    </ligand>
</feature>
<feature type="domain" description="Plant heme peroxidase family profile" evidence="20">
    <location>
        <begin position="88"/>
        <end position="386"/>
    </location>
</feature>
<keyword evidence="18" id="KW-0376">Hydrogen peroxide</keyword>
<dbReference type="SUPFAM" id="SSF48113">
    <property type="entry name" value="Heme-dependent peroxidases"/>
    <property type="match status" value="1"/>
</dbReference>
<comment type="caution">
    <text evidence="21">The sequence shown here is derived from an EMBL/GenBank/DDBJ whole genome shotgun (WGS) entry which is preliminary data.</text>
</comment>
<keyword evidence="8 15" id="KW-0106">Calcium</keyword>
<evidence type="ECO:0000256" key="16">
    <source>
        <dbReference type="PIRSR" id="PIRSR600823-4"/>
    </source>
</evidence>
<feature type="active site" description="Proton acceptor" evidence="13">
    <location>
        <position position="129"/>
    </location>
</feature>
<dbReference type="GO" id="GO:0046872">
    <property type="term" value="F:metal ion binding"/>
    <property type="evidence" value="ECO:0007669"/>
    <property type="project" value="UniProtKB-UniRule"/>
</dbReference>
<reference evidence="21 22" key="1">
    <citation type="submission" date="2024-01" db="EMBL/GenBank/DDBJ databases">
        <title>The genomes of 5 underutilized Papilionoideae crops provide insights into root nodulation and disease resistanc.</title>
        <authorList>
            <person name="Yuan L."/>
        </authorList>
    </citation>
    <scope>NUCLEOTIDE SEQUENCE [LARGE SCALE GENOMIC DNA]</scope>
    <source>
        <strain evidence="21">ZHUSHIDOU_FW_LH</strain>
        <tissue evidence="21">Leaf</tissue>
    </source>
</reference>
<dbReference type="FunFam" id="1.10.420.10:FF:000001">
    <property type="entry name" value="Peroxidase"/>
    <property type="match status" value="1"/>
</dbReference>
<dbReference type="PRINTS" id="PR00458">
    <property type="entry name" value="PEROXIDASE"/>
</dbReference>
<comment type="catalytic activity">
    <reaction evidence="1 18">
        <text>2 a phenolic donor + H2O2 = 2 a phenolic radical donor + 2 H2O</text>
        <dbReference type="Rhea" id="RHEA:56136"/>
        <dbReference type="ChEBI" id="CHEBI:15377"/>
        <dbReference type="ChEBI" id="CHEBI:16240"/>
        <dbReference type="ChEBI" id="CHEBI:139520"/>
        <dbReference type="ChEBI" id="CHEBI:139521"/>
        <dbReference type="EC" id="1.11.1.7"/>
    </reaction>
</comment>
<comment type="cofactor">
    <cofactor evidence="15 18">
        <name>Ca(2+)</name>
        <dbReference type="ChEBI" id="CHEBI:29108"/>
    </cofactor>
    <text evidence="15 18">Binds 2 calcium ions per subunit.</text>
</comment>
<evidence type="ECO:0000256" key="12">
    <source>
        <dbReference type="ARBA" id="ARBA00023180"/>
    </source>
</evidence>
<keyword evidence="9 18" id="KW-0560">Oxidoreductase</keyword>
<evidence type="ECO:0000256" key="10">
    <source>
        <dbReference type="ARBA" id="ARBA00023004"/>
    </source>
</evidence>
<keyword evidence="12" id="KW-0325">Glycoprotein</keyword>
<name>A0AAN9IG95_CROPI</name>
<keyword evidence="6 18" id="KW-0349">Heme</keyword>
<dbReference type="CDD" id="cd00693">
    <property type="entry name" value="secretory_peroxidase"/>
    <property type="match status" value="1"/>
</dbReference>
<dbReference type="InterPro" id="IPR019794">
    <property type="entry name" value="Peroxidases_AS"/>
</dbReference>
<feature type="site" description="Transition state stabilizer" evidence="16">
    <location>
        <position position="125"/>
    </location>
</feature>
<evidence type="ECO:0000256" key="1">
    <source>
        <dbReference type="ARBA" id="ARBA00000189"/>
    </source>
</evidence>
<evidence type="ECO:0000313" key="21">
    <source>
        <dbReference type="EMBL" id="KAK7276100.1"/>
    </source>
</evidence>
<dbReference type="PRINTS" id="PR00461">
    <property type="entry name" value="PLPEROXIDASE"/>
</dbReference>
<organism evidence="21 22">
    <name type="scientific">Crotalaria pallida</name>
    <name type="common">Smooth rattlebox</name>
    <name type="synonym">Crotalaria striata</name>
    <dbReference type="NCBI Taxonomy" id="3830"/>
    <lineage>
        <taxon>Eukaryota</taxon>
        <taxon>Viridiplantae</taxon>
        <taxon>Streptophyta</taxon>
        <taxon>Embryophyta</taxon>
        <taxon>Tracheophyta</taxon>
        <taxon>Spermatophyta</taxon>
        <taxon>Magnoliopsida</taxon>
        <taxon>eudicotyledons</taxon>
        <taxon>Gunneridae</taxon>
        <taxon>Pentapetalae</taxon>
        <taxon>rosids</taxon>
        <taxon>fabids</taxon>
        <taxon>Fabales</taxon>
        <taxon>Fabaceae</taxon>
        <taxon>Papilionoideae</taxon>
        <taxon>50 kb inversion clade</taxon>
        <taxon>genistoids sensu lato</taxon>
        <taxon>core genistoids</taxon>
        <taxon>Crotalarieae</taxon>
        <taxon>Crotalaria</taxon>
    </lineage>
</organism>
<evidence type="ECO:0000313" key="22">
    <source>
        <dbReference type="Proteomes" id="UP001372338"/>
    </source>
</evidence>
<dbReference type="Proteomes" id="UP001372338">
    <property type="component" value="Unassembled WGS sequence"/>
</dbReference>
<evidence type="ECO:0000259" key="20">
    <source>
        <dbReference type="PROSITE" id="PS50873"/>
    </source>
</evidence>
<feature type="binding site" evidence="15">
    <location>
        <position position="312"/>
    </location>
    <ligand>
        <name>Ca(2+)</name>
        <dbReference type="ChEBI" id="CHEBI:29108"/>
        <label>2</label>
    </ligand>
</feature>
<dbReference type="PROSITE" id="PS00435">
    <property type="entry name" value="PEROXIDASE_1"/>
    <property type="match status" value="1"/>
</dbReference>
<evidence type="ECO:0000256" key="14">
    <source>
        <dbReference type="PIRSR" id="PIRSR600823-2"/>
    </source>
</evidence>
<feature type="disulfide bond" evidence="17">
    <location>
        <begin position="98"/>
        <end position="178"/>
    </location>
</feature>
<dbReference type="GO" id="GO:0006979">
    <property type="term" value="P:response to oxidative stress"/>
    <property type="evidence" value="ECO:0007669"/>
    <property type="project" value="UniProtKB-UniRule"/>
</dbReference>
<protein>
    <recommendedName>
        <fullName evidence="4 18">Peroxidase</fullName>
        <ecNumber evidence="4 18">1.11.1.7</ecNumber>
    </recommendedName>
</protein>
<dbReference type="GO" id="GO:0042744">
    <property type="term" value="P:hydrogen peroxide catabolic process"/>
    <property type="evidence" value="ECO:0007669"/>
    <property type="project" value="UniProtKB-KW"/>
</dbReference>
<feature type="binding site" description="axial binding residue" evidence="15">
    <location>
        <position position="259"/>
    </location>
    <ligand>
        <name>heme b</name>
        <dbReference type="ChEBI" id="CHEBI:60344"/>
    </ligand>
    <ligandPart>
        <name>Fe</name>
        <dbReference type="ChEBI" id="CHEBI:18248"/>
    </ligandPart>
</feature>
<dbReference type="PANTHER" id="PTHR31388">
    <property type="entry name" value="PEROXIDASE 72-RELATED"/>
    <property type="match status" value="1"/>
</dbReference>
<dbReference type="Pfam" id="PF00141">
    <property type="entry name" value="peroxidase"/>
    <property type="match status" value="1"/>
</dbReference>
<feature type="binding site" evidence="15">
    <location>
        <position position="305"/>
    </location>
    <ligand>
        <name>Ca(2+)</name>
        <dbReference type="ChEBI" id="CHEBI:29108"/>
        <label>2</label>
    </ligand>
</feature>
<feature type="binding site" evidence="15">
    <location>
        <position position="133"/>
    </location>
    <ligand>
        <name>Ca(2+)</name>
        <dbReference type="ChEBI" id="CHEBI:29108"/>
        <label>1</label>
    </ligand>
</feature>
<feature type="binding site" evidence="15">
    <location>
        <position position="130"/>
    </location>
    <ligand>
        <name>Ca(2+)</name>
        <dbReference type="ChEBI" id="CHEBI:29108"/>
        <label>1</label>
    </ligand>
</feature>
<feature type="transmembrane region" description="Helical" evidence="19">
    <location>
        <begin position="67"/>
        <end position="87"/>
    </location>
</feature>
<keyword evidence="19" id="KW-0472">Membrane</keyword>
<dbReference type="PROSITE" id="PS00436">
    <property type="entry name" value="PEROXIDASE_2"/>
    <property type="match status" value="1"/>
</dbReference>
<keyword evidence="19" id="KW-0812">Transmembrane</keyword>
<dbReference type="PANTHER" id="PTHR31388:SF123">
    <property type="entry name" value="PEROXIDASE RIP1"/>
    <property type="match status" value="1"/>
</dbReference>
<keyword evidence="7 15" id="KW-0479">Metal-binding</keyword>
<evidence type="ECO:0000256" key="11">
    <source>
        <dbReference type="ARBA" id="ARBA00023157"/>
    </source>
</evidence>
<evidence type="ECO:0000256" key="17">
    <source>
        <dbReference type="PIRSR" id="PIRSR600823-5"/>
    </source>
</evidence>
<dbReference type="InterPro" id="IPR010255">
    <property type="entry name" value="Haem_peroxidase_sf"/>
</dbReference>
<dbReference type="GO" id="GO:0140825">
    <property type="term" value="F:lactoperoxidase activity"/>
    <property type="evidence" value="ECO:0007669"/>
    <property type="project" value="UniProtKB-EC"/>
</dbReference>
<dbReference type="Gene3D" id="1.10.520.10">
    <property type="match status" value="1"/>
</dbReference>
<keyword evidence="5 18" id="KW-0575">Peroxidase</keyword>
<accession>A0AAN9IG95</accession>
<dbReference type="EMBL" id="JAYWIO010000003">
    <property type="protein sequence ID" value="KAK7276100.1"/>
    <property type="molecule type" value="Genomic_DNA"/>
</dbReference>
<evidence type="ECO:0000256" key="3">
    <source>
        <dbReference type="ARBA" id="ARBA00006873"/>
    </source>
</evidence>
<evidence type="ECO:0000256" key="18">
    <source>
        <dbReference type="RuleBase" id="RU362060"/>
    </source>
</evidence>
<proteinExistence type="inferred from homology"/>
<dbReference type="InterPro" id="IPR002016">
    <property type="entry name" value="Haem_peroxidase"/>
</dbReference>
<sequence length="386" mass="42839">MYQITLFNDIISNILEIRGTFSRCIRLEFGVRWFELTRFGVSKRGISTKSIKLRVSYKKHKKMSPHLQSFIVLVITLVTLLVIPTNAQLSPHFYDKICPQALPAIKSTLLQAIKKEQRIGASLLRLHFHDCFVNGCDGSVLLDDTSSFTGEKTAFPNINSIRGFSVVDEIKAAVDKACKRPVVSCADILAVAARDSVAIFGGPQLWYPVLLGRRDSRTASKAAANSNLPSPASNISQLISSFNSHGLNVRDLVALSGGHTIGFARCTTFRNRIYNETKLIHPTFAASLRNKCPKKGNDNVLEELDASPARFDTTYFKDLLQKKGLLHSDQELFKGKGSASDKLVQLYGSSTLAFARDFKASMIKMGNLKPLTGRNGEIRRNCRRIN</sequence>
<dbReference type="GO" id="GO:0005576">
    <property type="term" value="C:extracellular region"/>
    <property type="evidence" value="ECO:0007669"/>
    <property type="project" value="UniProtKB-SubCell"/>
</dbReference>
<evidence type="ECO:0000256" key="6">
    <source>
        <dbReference type="ARBA" id="ARBA00022617"/>
    </source>
</evidence>
<feature type="binding site" evidence="14">
    <location>
        <position position="229"/>
    </location>
    <ligand>
        <name>substrate</name>
    </ligand>
</feature>
<feature type="binding site" evidence="15">
    <location>
        <position position="151"/>
    </location>
    <ligand>
        <name>Ca(2+)</name>
        <dbReference type="ChEBI" id="CHEBI:29108"/>
        <label>1</label>
    </ligand>
</feature>
<keyword evidence="22" id="KW-1185">Reference proteome</keyword>
<keyword evidence="18" id="KW-0964">Secreted</keyword>
<feature type="disulfide bond" evidence="17">
    <location>
        <begin position="185"/>
        <end position="382"/>
    </location>
</feature>
<evidence type="ECO:0000256" key="4">
    <source>
        <dbReference type="ARBA" id="ARBA00012313"/>
    </source>
</evidence>
<feature type="binding site" evidence="15">
    <location>
        <position position="137"/>
    </location>
    <ligand>
        <name>Ca(2+)</name>
        <dbReference type="ChEBI" id="CHEBI:29108"/>
        <label>1</label>
    </ligand>
</feature>
<dbReference type="InterPro" id="IPR033905">
    <property type="entry name" value="Secretory_peroxidase"/>
</dbReference>
<evidence type="ECO:0000256" key="5">
    <source>
        <dbReference type="ARBA" id="ARBA00022559"/>
    </source>
</evidence>
<evidence type="ECO:0000256" key="9">
    <source>
        <dbReference type="ARBA" id="ARBA00023002"/>
    </source>
</evidence>
<evidence type="ECO:0000256" key="2">
    <source>
        <dbReference type="ARBA" id="ARBA00002322"/>
    </source>
</evidence>
<evidence type="ECO:0000256" key="7">
    <source>
        <dbReference type="ARBA" id="ARBA00022723"/>
    </source>
</evidence>
<dbReference type="PROSITE" id="PS50873">
    <property type="entry name" value="PEROXIDASE_4"/>
    <property type="match status" value="1"/>
</dbReference>
<gene>
    <name evidence="21" type="ORF">RIF29_17233</name>
</gene>
<keyword evidence="19" id="KW-1133">Transmembrane helix</keyword>
<comment type="function">
    <text evidence="2">Removal of H(2)O(2), oxidation of toxic reductants, biosynthesis and degradation of lignin, suberization, auxin catabolism, response to environmental stresses such as wounding, pathogen attack and oxidative stress. These functions might be dependent on each isozyme/isoform in each plant tissue.</text>
</comment>
<evidence type="ECO:0000256" key="15">
    <source>
        <dbReference type="PIRSR" id="PIRSR600823-3"/>
    </source>
</evidence>
<comment type="subcellular location">
    <subcellularLocation>
        <location evidence="18">Secreted</location>
    </subcellularLocation>
</comment>
<evidence type="ECO:0000256" key="19">
    <source>
        <dbReference type="SAM" id="Phobius"/>
    </source>
</evidence>
<feature type="binding site" evidence="15">
    <location>
        <position position="135"/>
    </location>
    <ligand>
        <name>Ca(2+)</name>
        <dbReference type="ChEBI" id="CHEBI:29108"/>
        <label>1</label>
    </ligand>
</feature>
<feature type="binding site" evidence="15">
    <location>
        <position position="260"/>
    </location>
    <ligand>
        <name>Ca(2+)</name>
        <dbReference type="ChEBI" id="CHEBI:29108"/>
        <label>2</label>
    </ligand>
</feature>
<comment type="similarity">
    <text evidence="3">Belongs to the peroxidase family. Ascorbate peroxidase subfamily.</text>
</comment>
<dbReference type="AlphaFoldDB" id="A0AAN9IG95"/>
<dbReference type="InterPro" id="IPR019793">
    <property type="entry name" value="Peroxidases_heam-ligand_BS"/>
</dbReference>
<comment type="similarity">
    <text evidence="18">Belongs to the peroxidase family. Classical plant (class III) peroxidase subfamily.</text>
</comment>
<evidence type="ECO:0000256" key="8">
    <source>
        <dbReference type="ARBA" id="ARBA00022837"/>
    </source>
</evidence>
<dbReference type="EC" id="1.11.1.7" evidence="4 18"/>
<dbReference type="Gene3D" id="1.10.420.10">
    <property type="entry name" value="Peroxidase, domain 2"/>
    <property type="match status" value="1"/>
</dbReference>